<comment type="caution">
    <text evidence="1">The sequence shown here is derived from an EMBL/GenBank/DDBJ whole genome shotgun (WGS) entry which is preliminary data.</text>
</comment>
<keyword evidence="2" id="KW-1185">Reference proteome</keyword>
<dbReference type="InterPro" id="IPR006175">
    <property type="entry name" value="YjgF/YER057c/UK114"/>
</dbReference>
<dbReference type="EMBL" id="QFYQ01000002">
    <property type="protein sequence ID" value="RAK51957.1"/>
    <property type="molecule type" value="Genomic_DNA"/>
</dbReference>
<dbReference type="Proteomes" id="UP000249254">
    <property type="component" value="Unassembled WGS sequence"/>
</dbReference>
<dbReference type="OrthoDB" id="9809792at2"/>
<evidence type="ECO:0000313" key="2">
    <source>
        <dbReference type="Proteomes" id="UP000249254"/>
    </source>
</evidence>
<organism evidence="1 2">
    <name type="scientific">Phenylobacterium soli</name>
    <dbReference type="NCBI Taxonomy" id="2170551"/>
    <lineage>
        <taxon>Bacteria</taxon>
        <taxon>Pseudomonadati</taxon>
        <taxon>Pseudomonadota</taxon>
        <taxon>Alphaproteobacteria</taxon>
        <taxon>Caulobacterales</taxon>
        <taxon>Caulobacteraceae</taxon>
        <taxon>Phenylobacterium</taxon>
    </lineage>
</organism>
<dbReference type="GO" id="GO:0019239">
    <property type="term" value="F:deaminase activity"/>
    <property type="evidence" value="ECO:0007669"/>
    <property type="project" value="TreeGrafter"/>
</dbReference>
<dbReference type="SUPFAM" id="SSF55298">
    <property type="entry name" value="YjgF-like"/>
    <property type="match status" value="1"/>
</dbReference>
<dbReference type="AlphaFoldDB" id="A0A328ABV2"/>
<dbReference type="PANTHER" id="PTHR11803:SF44">
    <property type="entry name" value="RUTC FAMILY PROTEIN YJGH"/>
    <property type="match status" value="1"/>
</dbReference>
<dbReference type="Gene3D" id="3.30.1330.40">
    <property type="entry name" value="RutC-like"/>
    <property type="match status" value="1"/>
</dbReference>
<proteinExistence type="predicted"/>
<dbReference type="GO" id="GO:0005829">
    <property type="term" value="C:cytosol"/>
    <property type="evidence" value="ECO:0007669"/>
    <property type="project" value="TreeGrafter"/>
</dbReference>
<dbReference type="PANTHER" id="PTHR11803">
    <property type="entry name" value="2-IMINOBUTANOATE/2-IMINOPROPANOATE DEAMINASE RIDA"/>
    <property type="match status" value="1"/>
</dbReference>
<reference evidence="2" key="1">
    <citation type="submission" date="2018-05" db="EMBL/GenBank/DDBJ databases">
        <authorList>
            <person name="Li X."/>
        </authorList>
    </citation>
    <scope>NUCLEOTIDE SEQUENCE [LARGE SCALE GENOMIC DNA]</scope>
    <source>
        <strain evidence="2">LX32</strain>
    </source>
</reference>
<name>A0A328ABV2_9CAUL</name>
<dbReference type="Pfam" id="PF01042">
    <property type="entry name" value="Ribonuc_L-PSP"/>
    <property type="match status" value="1"/>
</dbReference>
<protein>
    <submittedName>
        <fullName evidence="1">RidA family protein</fullName>
    </submittedName>
</protein>
<evidence type="ECO:0000313" key="1">
    <source>
        <dbReference type="EMBL" id="RAK51957.1"/>
    </source>
</evidence>
<accession>A0A328ABV2</accession>
<dbReference type="InterPro" id="IPR035959">
    <property type="entry name" value="RutC-like_sf"/>
</dbReference>
<gene>
    <name evidence="1" type="ORF">DJ017_17650</name>
</gene>
<sequence>MHVAAPGGEAVIPAAPYQRAWDEFHFAPARRAGDWLYISGVVAGPRPGEGHDVEAYKAQVRRAFRTIEGLLEAEGLTFADVTMINSFHVWEGPNFTGTKAQQFEAFSAVKDEFMPPPHPAWTAVGSTGLIAETGVTEIQMIAYAPQVSRR</sequence>